<evidence type="ECO:0000313" key="4">
    <source>
        <dbReference type="EMBL" id="MER41752.1"/>
    </source>
</evidence>
<keyword evidence="2 3" id="KW-0040">ANK repeat</keyword>
<dbReference type="InterPro" id="IPR036770">
    <property type="entry name" value="Ankyrin_rpt-contain_sf"/>
</dbReference>
<dbReference type="SMART" id="SM00248">
    <property type="entry name" value="ANK"/>
    <property type="match status" value="3"/>
</dbReference>
<sequence>MYIKKISLASLKIGALFFTLFIVSCDAYVAEKNLSLTSVASSPMAISELKEMWFFCEKCLKNNMCKQKEFNQCSSVTIKEKNEALSLAVGSANIEAVHFLVEVAQADVNSITGKYNETSLIIAAYYGTAKHREIANYLLSHGADIDAIAKSPIDTALITAIWKNNINFAKLLLEKGANPSLSDVGLKEGYACKYAIQKKQAEIVPYIPNCCSLIEQNSHWVTDVGYFCP</sequence>
<dbReference type="PANTHER" id="PTHR24198:SF165">
    <property type="entry name" value="ANKYRIN REPEAT-CONTAINING PROTEIN-RELATED"/>
    <property type="match status" value="1"/>
</dbReference>
<feature type="repeat" description="ANK" evidence="3">
    <location>
        <begin position="115"/>
        <end position="150"/>
    </location>
</feature>
<organism evidence="4">
    <name type="scientific">Salmonella enterica</name>
    <name type="common">Salmonella choleraesuis</name>
    <dbReference type="NCBI Taxonomy" id="28901"/>
    <lineage>
        <taxon>Bacteria</taxon>
        <taxon>Pseudomonadati</taxon>
        <taxon>Pseudomonadota</taxon>
        <taxon>Gammaproteobacteria</taxon>
        <taxon>Enterobacterales</taxon>
        <taxon>Enterobacteriaceae</taxon>
        <taxon>Salmonella</taxon>
    </lineage>
</organism>
<dbReference type="Pfam" id="PF12796">
    <property type="entry name" value="Ank_2"/>
    <property type="match status" value="1"/>
</dbReference>
<dbReference type="SUPFAM" id="SSF48403">
    <property type="entry name" value="Ankyrin repeat"/>
    <property type="match status" value="1"/>
</dbReference>
<evidence type="ECO:0000256" key="2">
    <source>
        <dbReference type="ARBA" id="ARBA00023043"/>
    </source>
</evidence>
<dbReference type="InterPro" id="IPR002110">
    <property type="entry name" value="Ankyrin_rpt"/>
</dbReference>
<name>A0A3I8FK50_SALER</name>
<gene>
    <name evidence="4" type="ORF">ED033_05235</name>
</gene>
<proteinExistence type="predicted"/>
<dbReference type="PROSITE" id="PS50088">
    <property type="entry name" value="ANK_REPEAT"/>
    <property type="match status" value="1"/>
</dbReference>
<dbReference type="AlphaFoldDB" id="A0A3I8FK50"/>
<comment type="caution">
    <text evidence="4">The sequence shown here is derived from an EMBL/GenBank/DDBJ whole genome shotgun (WGS) entry which is preliminary data.</text>
</comment>
<dbReference type="Pfam" id="PF00023">
    <property type="entry name" value="Ank"/>
    <property type="match status" value="1"/>
</dbReference>
<accession>A0A3I8FK50</accession>
<protein>
    <submittedName>
        <fullName evidence="4">Ankyrin repeat domain-containing protein</fullName>
    </submittedName>
</protein>
<dbReference type="PROSITE" id="PS51257">
    <property type="entry name" value="PROKAR_LIPOPROTEIN"/>
    <property type="match status" value="1"/>
</dbReference>
<reference evidence="4" key="1">
    <citation type="submission" date="2018-10" db="EMBL/GenBank/DDBJ databases">
        <authorList>
            <consortium name="PulseNet: The National Subtyping Network for Foodborne Disease Surveillance"/>
            <person name="Tarr C.L."/>
            <person name="Trees E."/>
            <person name="Katz L.S."/>
            <person name="Carleton-Romer H.A."/>
            <person name="Stroika S."/>
            <person name="Kucerova Z."/>
            <person name="Roache K.F."/>
            <person name="Sabol A.L."/>
            <person name="Besser J."/>
            <person name="Gerner-Smidt P."/>
        </authorList>
    </citation>
    <scope>NUCLEOTIDE SEQUENCE [LARGE SCALE GENOMIC DNA]</scope>
    <source>
        <strain evidence="4">PNUSAS057480</strain>
    </source>
</reference>
<dbReference type="PROSITE" id="PS50297">
    <property type="entry name" value="ANK_REP_REGION"/>
    <property type="match status" value="1"/>
</dbReference>
<evidence type="ECO:0000256" key="3">
    <source>
        <dbReference type="PROSITE-ProRule" id="PRU00023"/>
    </source>
</evidence>
<evidence type="ECO:0000256" key="1">
    <source>
        <dbReference type="ARBA" id="ARBA00022737"/>
    </source>
</evidence>
<keyword evidence="1" id="KW-0677">Repeat</keyword>
<dbReference type="Gene3D" id="1.25.40.20">
    <property type="entry name" value="Ankyrin repeat-containing domain"/>
    <property type="match status" value="1"/>
</dbReference>
<dbReference type="EMBL" id="RMEA01000011">
    <property type="protein sequence ID" value="MER41752.1"/>
    <property type="molecule type" value="Genomic_DNA"/>
</dbReference>
<dbReference type="PANTHER" id="PTHR24198">
    <property type="entry name" value="ANKYRIN REPEAT AND PROTEIN KINASE DOMAIN-CONTAINING PROTEIN"/>
    <property type="match status" value="1"/>
</dbReference>
<dbReference type="Proteomes" id="UP000885379">
    <property type="component" value="Unassembled WGS sequence"/>
</dbReference>